<dbReference type="AlphaFoldDB" id="A0A0B7BP50"/>
<evidence type="ECO:0000313" key="1">
    <source>
        <dbReference type="EMBL" id="CEK95069.1"/>
    </source>
</evidence>
<name>A0A0B7BP50_9EUPU</name>
<feature type="non-terminal residue" evidence="1">
    <location>
        <position position="51"/>
    </location>
</feature>
<gene>
    <name evidence="1" type="primary">ORF205233</name>
</gene>
<dbReference type="EMBL" id="HACG01048204">
    <property type="protein sequence ID" value="CEK95069.1"/>
    <property type="molecule type" value="Transcribed_RNA"/>
</dbReference>
<organism evidence="1">
    <name type="scientific">Arion vulgaris</name>
    <dbReference type="NCBI Taxonomy" id="1028688"/>
    <lineage>
        <taxon>Eukaryota</taxon>
        <taxon>Metazoa</taxon>
        <taxon>Spiralia</taxon>
        <taxon>Lophotrochozoa</taxon>
        <taxon>Mollusca</taxon>
        <taxon>Gastropoda</taxon>
        <taxon>Heterobranchia</taxon>
        <taxon>Euthyneura</taxon>
        <taxon>Panpulmonata</taxon>
        <taxon>Eupulmonata</taxon>
        <taxon>Stylommatophora</taxon>
        <taxon>Helicina</taxon>
        <taxon>Arionoidea</taxon>
        <taxon>Arionidae</taxon>
        <taxon>Arion</taxon>
    </lineage>
</organism>
<proteinExistence type="predicted"/>
<reference evidence="1" key="1">
    <citation type="submission" date="2014-12" db="EMBL/GenBank/DDBJ databases">
        <title>Insight into the proteome of Arion vulgaris.</title>
        <authorList>
            <person name="Aradska J."/>
            <person name="Bulat T."/>
            <person name="Smidak R."/>
            <person name="Sarate P."/>
            <person name="Gangsoo J."/>
            <person name="Sialana F."/>
            <person name="Bilban M."/>
            <person name="Lubec G."/>
        </authorList>
    </citation>
    <scope>NUCLEOTIDE SEQUENCE</scope>
    <source>
        <tissue evidence="1">Skin</tissue>
    </source>
</reference>
<protein>
    <submittedName>
        <fullName evidence="1">Uncharacterized protein</fullName>
    </submittedName>
</protein>
<sequence length="51" mass="5851">MMYDIIQFETNSQMGLYGKDDCLSFKKVVGLNPGHMCIFCMRSLGLMLELQ</sequence>
<accession>A0A0B7BP50</accession>